<protein>
    <submittedName>
        <fullName evidence="4">Uncharacterized protein</fullName>
    </submittedName>
</protein>
<dbReference type="PANTHER" id="PTHR44129">
    <property type="entry name" value="WD REPEAT-CONTAINING PROTEIN POP1"/>
    <property type="match status" value="1"/>
</dbReference>
<dbReference type="InterPro" id="IPR050349">
    <property type="entry name" value="WD_LIS1/nudF_dynein_reg"/>
</dbReference>
<dbReference type="EMBL" id="CAJJDO010000136">
    <property type="protein sequence ID" value="CAD8204152.1"/>
    <property type="molecule type" value="Genomic_DNA"/>
</dbReference>
<evidence type="ECO:0000256" key="1">
    <source>
        <dbReference type="ARBA" id="ARBA00022574"/>
    </source>
</evidence>
<keyword evidence="5" id="KW-1185">Reference proteome</keyword>
<proteinExistence type="predicted"/>
<reference evidence="4" key="1">
    <citation type="submission" date="2021-01" db="EMBL/GenBank/DDBJ databases">
        <authorList>
            <consortium name="Genoscope - CEA"/>
            <person name="William W."/>
        </authorList>
    </citation>
    <scope>NUCLEOTIDE SEQUENCE</scope>
</reference>
<keyword evidence="3" id="KW-0175">Coiled coil</keyword>
<feature type="coiled-coil region" evidence="3">
    <location>
        <begin position="128"/>
        <end position="155"/>
    </location>
</feature>
<dbReference type="OrthoDB" id="10567222at2759"/>
<sequence length="155" mass="18752">MVPLSFNKIQSQVPEKELLVLCQEYIKRIWMIEKDVSVRAFLKNKEIIEVQNQLFSQDLKTFSSSIKEEMNQKLKEMEDIEYAIRFEGNQSERDELSKQLTNKYEEFEEFLDNISEMYQQLNMALIFLQELQKKVKQIKQKIDDLQEQIKRLEMM</sequence>
<evidence type="ECO:0000313" key="4">
    <source>
        <dbReference type="EMBL" id="CAD8204152.1"/>
    </source>
</evidence>
<accession>A0A8S1XU37</accession>
<organism evidence="4 5">
    <name type="scientific">Paramecium pentaurelia</name>
    <dbReference type="NCBI Taxonomy" id="43138"/>
    <lineage>
        <taxon>Eukaryota</taxon>
        <taxon>Sar</taxon>
        <taxon>Alveolata</taxon>
        <taxon>Ciliophora</taxon>
        <taxon>Intramacronucleata</taxon>
        <taxon>Oligohymenophorea</taxon>
        <taxon>Peniculida</taxon>
        <taxon>Parameciidae</taxon>
        <taxon>Paramecium</taxon>
    </lineage>
</organism>
<keyword evidence="2" id="KW-0677">Repeat</keyword>
<dbReference type="Proteomes" id="UP000689195">
    <property type="component" value="Unassembled WGS sequence"/>
</dbReference>
<evidence type="ECO:0000313" key="5">
    <source>
        <dbReference type="Proteomes" id="UP000689195"/>
    </source>
</evidence>
<keyword evidence="1" id="KW-0853">WD repeat</keyword>
<dbReference type="AlphaFoldDB" id="A0A8S1XU37"/>
<comment type="caution">
    <text evidence="4">The sequence shown here is derived from an EMBL/GenBank/DDBJ whole genome shotgun (WGS) entry which is preliminary data.</text>
</comment>
<evidence type="ECO:0000256" key="2">
    <source>
        <dbReference type="ARBA" id="ARBA00022737"/>
    </source>
</evidence>
<gene>
    <name evidence="4" type="ORF">PPENT_87.1.T1360057</name>
</gene>
<name>A0A8S1XU37_9CILI</name>
<evidence type="ECO:0000256" key="3">
    <source>
        <dbReference type="SAM" id="Coils"/>
    </source>
</evidence>